<keyword evidence="5" id="KW-1185">Reference proteome</keyword>
<dbReference type="CDD" id="cd07989">
    <property type="entry name" value="LPLAT_AGPAT-like"/>
    <property type="match status" value="1"/>
</dbReference>
<dbReference type="GO" id="GO:0003841">
    <property type="term" value="F:1-acylglycerol-3-phosphate O-acyltransferase activity"/>
    <property type="evidence" value="ECO:0007669"/>
    <property type="project" value="TreeGrafter"/>
</dbReference>
<gene>
    <name evidence="4" type="ORF">BW730_03395</name>
</gene>
<protein>
    <recommendedName>
        <fullName evidence="3">Phospholipid/glycerol acyltransferase domain-containing protein</fullName>
    </recommendedName>
</protein>
<dbReference type="InterPro" id="IPR002123">
    <property type="entry name" value="Plipid/glycerol_acylTrfase"/>
</dbReference>
<dbReference type="SMART" id="SM00563">
    <property type="entry name" value="PlsC"/>
    <property type="match status" value="1"/>
</dbReference>
<dbReference type="OrthoDB" id="9806008at2"/>
<dbReference type="RefSeq" id="WP_158522461.1">
    <property type="nucleotide sequence ID" value="NZ_CP019606.1"/>
</dbReference>
<evidence type="ECO:0000259" key="3">
    <source>
        <dbReference type="SMART" id="SM00563"/>
    </source>
</evidence>
<dbReference type="EMBL" id="CP019606">
    <property type="protein sequence ID" value="AQP46714.1"/>
    <property type="molecule type" value="Genomic_DNA"/>
</dbReference>
<dbReference type="STRING" id="1332264.BW730_03395"/>
<accession>A0A1Q2CKS8</accession>
<evidence type="ECO:0000256" key="1">
    <source>
        <dbReference type="ARBA" id="ARBA00022679"/>
    </source>
</evidence>
<dbReference type="KEGG" id="tes:BW730_03395"/>
<dbReference type="PANTHER" id="PTHR10434">
    <property type="entry name" value="1-ACYL-SN-GLYCEROL-3-PHOSPHATE ACYLTRANSFERASE"/>
    <property type="match status" value="1"/>
</dbReference>
<dbReference type="PANTHER" id="PTHR10434:SF55">
    <property type="entry name" value="POSSIBLE ACYLTRANSFERASE"/>
    <property type="match status" value="1"/>
</dbReference>
<evidence type="ECO:0000313" key="5">
    <source>
        <dbReference type="Proteomes" id="UP000188145"/>
    </source>
</evidence>
<dbReference type="GO" id="GO:0005886">
    <property type="term" value="C:plasma membrane"/>
    <property type="evidence" value="ECO:0007669"/>
    <property type="project" value="TreeGrafter"/>
</dbReference>
<dbReference type="Pfam" id="PF01553">
    <property type="entry name" value="Acyltransferase"/>
    <property type="match status" value="1"/>
</dbReference>
<evidence type="ECO:0000256" key="2">
    <source>
        <dbReference type="ARBA" id="ARBA00023315"/>
    </source>
</evidence>
<dbReference type="Proteomes" id="UP000188145">
    <property type="component" value="Chromosome"/>
</dbReference>
<keyword evidence="1" id="KW-0808">Transferase</keyword>
<dbReference type="GO" id="GO:0006654">
    <property type="term" value="P:phosphatidic acid biosynthetic process"/>
    <property type="evidence" value="ECO:0007669"/>
    <property type="project" value="TreeGrafter"/>
</dbReference>
<dbReference type="SUPFAM" id="SSF69593">
    <property type="entry name" value="Glycerol-3-phosphate (1)-acyltransferase"/>
    <property type="match status" value="1"/>
</dbReference>
<dbReference type="AlphaFoldDB" id="A0A1Q2CKS8"/>
<organism evidence="4 5">
    <name type="scientific">Tessaracoccus aquimaris</name>
    <dbReference type="NCBI Taxonomy" id="1332264"/>
    <lineage>
        <taxon>Bacteria</taxon>
        <taxon>Bacillati</taxon>
        <taxon>Actinomycetota</taxon>
        <taxon>Actinomycetes</taxon>
        <taxon>Propionibacteriales</taxon>
        <taxon>Propionibacteriaceae</taxon>
        <taxon>Tessaracoccus</taxon>
    </lineage>
</organism>
<sequence length="255" mass="27747">MLKPHFDETNREPAPRAYRALAAIARLVIPLRARTRWSGQQHIPTSGPAIVVANHISNVDPVLLGEFLIWNGRWPRFLGKASIWKVPVLGWIIAKADQIPVYRDSQRAAESLVHATEALDAGKLVAIYPEGTITADPDGWPMTGRRGAATLALASGAPVIPVVQVGADQILGGRHVSLRGLFGRRKDVSVTAGPPIDLTRYLGLEPTKQVLDEVTDLFLDTLTSMRAQVTGLTPPAGRFDLRQGRRVEQVTGPDE</sequence>
<feature type="domain" description="Phospholipid/glycerol acyltransferase" evidence="3">
    <location>
        <begin position="49"/>
        <end position="167"/>
    </location>
</feature>
<name>A0A1Q2CKS8_9ACTN</name>
<proteinExistence type="predicted"/>
<evidence type="ECO:0000313" key="4">
    <source>
        <dbReference type="EMBL" id="AQP46714.1"/>
    </source>
</evidence>
<keyword evidence="2" id="KW-0012">Acyltransferase</keyword>
<reference evidence="5" key="1">
    <citation type="submission" date="2017-02" db="EMBL/GenBank/DDBJ databases">
        <title>Tessaracoccus aquaemaris sp. nov., isolated from the intestine of a Korean rockfish, Sebastes schlegelii, in a marine aquaculture pond.</title>
        <authorList>
            <person name="Tak E.J."/>
            <person name="Bae J.-W."/>
        </authorList>
    </citation>
    <scope>NUCLEOTIDE SEQUENCE [LARGE SCALE GENOMIC DNA]</scope>
    <source>
        <strain evidence="5">NSG39</strain>
    </source>
</reference>